<dbReference type="Pfam" id="PF13480">
    <property type="entry name" value="Acetyltransf_6"/>
    <property type="match status" value="1"/>
</dbReference>
<evidence type="ECO:0000313" key="2">
    <source>
        <dbReference type="EMBL" id="MBB5752727.1"/>
    </source>
</evidence>
<dbReference type="InterPro" id="IPR038740">
    <property type="entry name" value="BioF2-like_GNAT_dom"/>
</dbReference>
<dbReference type="RefSeq" id="WP_183854785.1">
    <property type="nucleotide sequence ID" value="NZ_JACHOO010000003.1"/>
</dbReference>
<dbReference type="EMBL" id="JACHOO010000003">
    <property type="protein sequence ID" value="MBB5752727.1"/>
    <property type="molecule type" value="Genomic_DNA"/>
</dbReference>
<dbReference type="Proteomes" id="UP000523821">
    <property type="component" value="Unassembled WGS sequence"/>
</dbReference>
<protein>
    <submittedName>
        <fullName evidence="2">CelD/BcsL family acetyltransferase involved in cellulose biosynthesis</fullName>
    </submittedName>
</protein>
<reference evidence="2 3" key="1">
    <citation type="submission" date="2020-08" db="EMBL/GenBank/DDBJ databases">
        <title>Genomic Encyclopedia of Type Strains, Phase IV (KMG-IV): sequencing the most valuable type-strain genomes for metagenomic binning, comparative biology and taxonomic classification.</title>
        <authorList>
            <person name="Goeker M."/>
        </authorList>
    </citation>
    <scope>NUCLEOTIDE SEQUENCE [LARGE SCALE GENOMIC DNA]</scope>
    <source>
        <strain evidence="2 3">DSM 16268</strain>
    </source>
</reference>
<sequence length="401" mass="42672">MTADGFAAGGAARCAVAAAAAGSDALAVSLLDTLDGIEALAADWRSLEARSEHPAFFQSAAWSIEAARHFAAAGTTFLVVALRRAGRLVAVAPLKRLRCGPLVLAVDLGAPFGQYGGLLVDAGEDAHAVVDAVLAALRGHGIDGLLLRKLRADAPERPALARRGFPVGRPEAARAVALHPERGFEAFRRGLPARIRKNVRNARNRAAALGPLDQRVFAAEALPAMLDASFAGRSARLAAEGLTSTAFADPGFRAFVGRVAEAGAAGRIAILASGLHAGEMALALEWGFVHRGRYYAYLTARDPRFDGFSPGRIHREEVLKTLIERGVAVADLLAPDGPHKRAWTADATPIRDIAVPLTLRGRLYLAFWHGLLRPALVETYFALPARVRRPLHRLIAPRHSD</sequence>
<proteinExistence type="predicted"/>
<organism evidence="2 3">
    <name type="scientific">Prosthecomicrobium pneumaticum</name>
    <dbReference type="NCBI Taxonomy" id="81895"/>
    <lineage>
        <taxon>Bacteria</taxon>
        <taxon>Pseudomonadati</taxon>
        <taxon>Pseudomonadota</taxon>
        <taxon>Alphaproteobacteria</taxon>
        <taxon>Hyphomicrobiales</taxon>
        <taxon>Kaistiaceae</taxon>
        <taxon>Prosthecomicrobium</taxon>
    </lineage>
</organism>
<keyword evidence="3" id="KW-1185">Reference proteome</keyword>
<gene>
    <name evidence="2" type="ORF">GGQ63_001781</name>
</gene>
<evidence type="ECO:0000313" key="3">
    <source>
        <dbReference type="Proteomes" id="UP000523821"/>
    </source>
</evidence>
<dbReference type="GO" id="GO:0016740">
    <property type="term" value="F:transferase activity"/>
    <property type="evidence" value="ECO:0007669"/>
    <property type="project" value="UniProtKB-KW"/>
</dbReference>
<name>A0A7W9FKG2_9HYPH</name>
<evidence type="ECO:0000259" key="1">
    <source>
        <dbReference type="Pfam" id="PF13480"/>
    </source>
</evidence>
<dbReference type="AlphaFoldDB" id="A0A7W9FKG2"/>
<dbReference type="SUPFAM" id="SSF55729">
    <property type="entry name" value="Acyl-CoA N-acyltransferases (Nat)"/>
    <property type="match status" value="1"/>
</dbReference>
<accession>A0A7W9FKG2</accession>
<feature type="domain" description="BioF2-like acetyltransferase" evidence="1">
    <location>
        <begin position="194"/>
        <end position="341"/>
    </location>
</feature>
<dbReference type="InterPro" id="IPR016181">
    <property type="entry name" value="Acyl_CoA_acyltransferase"/>
</dbReference>
<keyword evidence="2" id="KW-0808">Transferase</keyword>
<comment type="caution">
    <text evidence="2">The sequence shown here is derived from an EMBL/GenBank/DDBJ whole genome shotgun (WGS) entry which is preliminary data.</text>
</comment>